<reference evidence="3" key="2">
    <citation type="submission" date="2021-04" db="EMBL/GenBank/DDBJ databases">
        <authorList>
            <person name="Podell S."/>
        </authorList>
    </citation>
    <scope>NUCLEOTIDE SEQUENCE</scope>
    <source>
        <strain evidence="3">Hildebrandi</strain>
    </source>
</reference>
<dbReference type="InterPro" id="IPR012748">
    <property type="entry name" value="Rieske-like_NirD"/>
</dbReference>
<keyword evidence="1" id="KW-0560">Oxidoreductase</keyword>
<organism evidence="3 4">
    <name type="scientific">Nitzschia inconspicua</name>
    <dbReference type="NCBI Taxonomy" id="303405"/>
    <lineage>
        <taxon>Eukaryota</taxon>
        <taxon>Sar</taxon>
        <taxon>Stramenopiles</taxon>
        <taxon>Ochrophyta</taxon>
        <taxon>Bacillariophyta</taxon>
        <taxon>Bacillariophyceae</taxon>
        <taxon>Bacillariophycidae</taxon>
        <taxon>Bacillariales</taxon>
        <taxon>Bacillariaceae</taxon>
        <taxon>Nitzschia</taxon>
    </lineage>
</organism>
<gene>
    <name evidence="3" type="ORF">IV203_038148</name>
</gene>
<proteinExistence type="predicted"/>
<dbReference type="AlphaFoldDB" id="A0A9K3PZI9"/>
<comment type="caution">
    <text evidence="3">The sequence shown here is derived from an EMBL/GenBank/DDBJ whole genome shotgun (WGS) entry which is preliminary data.</text>
</comment>
<accession>A0A9K3PZI9</accession>
<feature type="domain" description="Rieske" evidence="2">
    <location>
        <begin position="90"/>
        <end position="202"/>
    </location>
</feature>
<name>A0A9K3PZI9_9STRA</name>
<dbReference type="GO" id="GO:0051537">
    <property type="term" value="F:2 iron, 2 sulfur cluster binding"/>
    <property type="evidence" value="ECO:0007669"/>
    <property type="project" value="InterPro"/>
</dbReference>
<evidence type="ECO:0000256" key="1">
    <source>
        <dbReference type="ARBA" id="ARBA00023002"/>
    </source>
</evidence>
<sequence length="232" mass="24816">MSRSSTYFIISKYEKLPSSISSARKELTSYCSSCHFPERRFFLQYTYIKMKLSILASLVASAAAFVAPQQKTSTPSTALNMAKFKPQLKYVPCIPVEDLPSPGSATSGVAGGLAICIAVDPKGSVYALGDKCPPVNQPLSFGKVSDDGTIQDPVLGTKFSLKTGDVVGQWCPSGIGRLIGGAFTPIGVPTYPVKKSGKFIEVQVDVNAKANFEANYWSGILDAQGKADGKYY</sequence>
<protein>
    <submittedName>
        <fullName evidence="3">Rieske domain containing protein</fullName>
    </submittedName>
</protein>
<evidence type="ECO:0000313" key="4">
    <source>
        <dbReference type="Proteomes" id="UP000693970"/>
    </source>
</evidence>
<dbReference type="EMBL" id="JAGRRH010000009">
    <property type="protein sequence ID" value="KAG7364945.1"/>
    <property type="molecule type" value="Genomic_DNA"/>
</dbReference>
<dbReference type="Proteomes" id="UP000693970">
    <property type="component" value="Unassembled WGS sequence"/>
</dbReference>
<dbReference type="InterPro" id="IPR017941">
    <property type="entry name" value="Rieske_2Fe-2S"/>
</dbReference>
<dbReference type="OrthoDB" id="423598at2759"/>
<dbReference type="GO" id="GO:0008942">
    <property type="term" value="F:nitrite reductase [NAD(P)H] activity"/>
    <property type="evidence" value="ECO:0007669"/>
    <property type="project" value="InterPro"/>
</dbReference>
<evidence type="ECO:0000259" key="2">
    <source>
        <dbReference type="PROSITE" id="PS51296"/>
    </source>
</evidence>
<dbReference type="Pfam" id="PF13806">
    <property type="entry name" value="Rieske_2"/>
    <property type="match status" value="1"/>
</dbReference>
<evidence type="ECO:0000313" key="3">
    <source>
        <dbReference type="EMBL" id="KAG7364945.1"/>
    </source>
</evidence>
<reference evidence="3" key="1">
    <citation type="journal article" date="2021" name="Sci. Rep.">
        <title>Diploid genomic architecture of Nitzschia inconspicua, an elite biomass production diatom.</title>
        <authorList>
            <person name="Oliver A."/>
            <person name="Podell S."/>
            <person name="Pinowska A."/>
            <person name="Traller J.C."/>
            <person name="Smith S.R."/>
            <person name="McClure R."/>
            <person name="Beliaev A."/>
            <person name="Bohutskyi P."/>
            <person name="Hill E.A."/>
            <person name="Rabines A."/>
            <person name="Zheng H."/>
            <person name="Allen L.Z."/>
            <person name="Kuo A."/>
            <person name="Grigoriev I.V."/>
            <person name="Allen A.E."/>
            <person name="Hazlebeck D."/>
            <person name="Allen E.E."/>
        </authorList>
    </citation>
    <scope>NUCLEOTIDE SEQUENCE</scope>
    <source>
        <strain evidence="3">Hildebrandi</strain>
    </source>
</reference>
<dbReference type="PROSITE" id="PS51296">
    <property type="entry name" value="RIESKE"/>
    <property type="match status" value="1"/>
</dbReference>
<keyword evidence="4" id="KW-1185">Reference proteome</keyword>